<feature type="domain" description="NB-ARC" evidence="1">
    <location>
        <begin position="184"/>
        <end position="247"/>
    </location>
</feature>
<dbReference type="PANTHER" id="PTHR33463">
    <property type="entry name" value="NB-ARC DOMAIN-CONTAINING PROTEIN-RELATED"/>
    <property type="match status" value="1"/>
</dbReference>
<reference evidence="2" key="1">
    <citation type="submission" date="2024-03" db="EMBL/GenBank/DDBJ databases">
        <authorList>
            <consortium name="ELIXIR-Norway"/>
            <consortium name="Elixir Norway"/>
        </authorList>
    </citation>
    <scope>NUCLEOTIDE SEQUENCE</scope>
</reference>
<dbReference type="PANTHER" id="PTHR33463:SF204">
    <property type="entry name" value="NB-ARC DOMAIN-CONTAINING PROTEIN"/>
    <property type="match status" value="1"/>
</dbReference>
<name>A0ABP1A9J0_9BRYO</name>
<evidence type="ECO:0000259" key="1">
    <source>
        <dbReference type="Pfam" id="PF00931"/>
    </source>
</evidence>
<dbReference type="Pfam" id="PF00931">
    <property type="entry name" value="NB-ARC"/>
    <property type="match status" value="1"/>
</dbReference>
<evidence type="ECO:0000313" key="2">
    <source>
        <dbReference type="EMBL" id="CAK9859201.1"/>
    </source>
</evidence>
<dbReference type="InterPro" id="IPR002182">
    <property type="entry name" value="NB-ARC"/>
</dbReference>
<keyword evidence="3" id="KW-1185">Reference proteome</keyword>
<dbReference type="Gene3D" id="3.40.50.300">
    <property type="entry name" value="P-loop containing nucleotide triphosphate hydrolases"/>
    <property type="match status" value="1"/>
</dbReference>
<sequence length="253" mass="28235">MAVSIAGTVASKLLGQVMEATKIAISCNKCCKVLQALLKELQPIVDHAVRQISQSNFDNAFKSPRSAVHYWLDELEGTLKRAAVEVNKCIKQQPDLNPVSRYNTGKRILEVTESVKKLLQQAGLVGLAVTFSETSRAQKMEKMMQEQHEMMDDLHIQQVPQLVIGLDNFTMRSEQSITSSSIDAEPRCVGVWGMGGAGKTLLAQIAYNSREVRKHFKGGELIWLTVSQTPNIKGLYDSFWRQLGLRPTSFQLE</sequence>
<organism evidence="2 3">
    <name type="scientific">Sphagnum jensenii</name>
    <dbReference type="NCBI Taxonomy" id="128206"/>
    <lineage>
        <taxon>Eukaryota</taxon>
        <taxon>Viridiplantae</taxon>
        <taxon>Streptophyta</taxon>
        <taxon>Embryophyta</taxon>
        <taxon>Bryophyta</taxon>
        <taxon>Sphagnophytina</taxon>
        <taxon>Sphagnopsida</taxon>
        <taxon>Sphagnales</taxon>
        <taxon>Sphagnaceae</taxon>
        <taxon>Sphagnum</taxon>
    </lineage>
</organism>
<protein>
    <recommendedName>
        <fullName evidence="1">NB-ARC domain-containing protein</fullName>
    </recommendedName>
</protein>
<dbReference type="InterPro" id="IPR027417">
    <property type="entry name" value="P-loop_NTPase"/>
</dbReference>
<dbReference type="Proteomes" id="UP001497522">
    <property type="component" value="Chromosome 10"/>
</dbReference>
<gene>
    <name evidence="2" type="ORF">CSSPJE1EN2_LOCUS2196</name>
</gene>
<dbReference type="InterPro" id="IPR050905">
    <property type="entry name" value="Plant_NBS-LRR"/>
</dbReference>
<accession>A0ABP1A9J0</accession>
<dbReference type="SUPFAM" id="SSF52540">
    <property type="entry name" value="P-loop containing nucleoside triphosphate hydrolases"/>
    <property type="match status" value="1"/>
</dbReference>
<proteinExistence type="predicted"/>
<evidence type="ECO:0000313" key="3">
    <source>
        <dbReference type="Proteomes" id="UP001497522"/>
    </source>
</evidence>
<feature type="non-terminal residue" evidence="2">
    <location>
        <position position="1"/>
    </location>
</feature>
<dbReference type="EMBL" id="OZ023711">
    <property type="protein sequence ID" value="CAK9859201.1"/>
    <property type="molecule type" value="Genomic_DNA"/>
</dbReference>